<sequence length="56" mass="6007">RSTGMQSSARLLSMVGANGLLVLPTQATPFQAGSTVTAILLEQPETEPYPPHWRQA</sequence>
<dbReference type="AlphaFoldDB" id="A0A937W4D6"/>
<gene>
    <name evidence="2" type="ORF">FJZ47_17265</name>
</gene>
<dbReference type="Gene3D" id="2.40.340.10">
    <property type="entry name" value="MoeA, C-terminal, domain IV"/>
    <property type="match status" value="1"/>
</dbReference>
<protein>
    <submittedName>
        <fullName evidence="2">Molybdopterin molybdenumtransferase MoeA</fullName>
    </submittedName>
</protein>
<dbReference type="Pfam" id="PF03454">
    <property type="entry name" value="MoeA_C"/>
    <property type="match status" value="1"/>
</dbReference>
<dbReference type="EMBL" id="VGLS01000604">
    <property type="protein sequence ID" value="MBM3225530.1"/>
    <property type="molecule type" value="Genomic_DNA"/>
</dbReference>
<dbReference type="InterPro" id="IPR036688">
    <property type="entry name" value="MoeA_C_domain_IV_sf"/>
</dbReference>
<accession>A0A937W4D6</accession>
<dbReference type="InterPro" id="IPR005111">
    <property type="entry name" value="MoeA_C_domain_IV"/>
</dbReference>
<evidence type="ECO:0000313" key="2">
    <source>
        <dbReference type="EMBL" id="MBM3225530.1"/>
    </source>
</evidence>
<dbReference type="SUPFAM" id="SSF63867">
    <property type="entry name" value="MoeA C-terminal domain-like"/>
    <property type="match status" value="1"/>
</dbReference>
<feature type="domain" description="MoeA C-terminal" evidence="1">
    <location>
        <begin position="2"/>
        <end position="41"/>
    </location>
</feature>
<name>A0A937W4D6_UNCTE</name>
<comment type="caution">
    <text evidence="2">The sequence shown here is derived from an EMBL/GenBank/DDBJ whole genome shotgun (WGS) entry which is preliminary data.</text>
</comment>
<feature type="non-terminal residue" evidence="2">
    <location>
        <position position="1"/>
    </location>
</feature>
<evidence type="ECO:0000313" key="3">
    <source>
        <dbReference type="Proteomes" id="UP000712673"/>
    </source>
</evidence>
<organism evidence="2 3">
    <name type="scientific">Tectimicrobiota bacterium</name>
    <dbReference type="NCBI Taxonomy" id="2528274"/>
    <lineage>
        <taxon>Bacteria</taxon>
        <taxon>Pseudomonadati</taxon>
        <taxon>Nitrospinota/Tectimicrobiota group</taxon>
        <taxon>Candidatus Tectimicrobiota</taxon>
    </lineage>
</organism>
<proteinExistence type="predicted"/>
<dbReference type="GO" id="GO:0032324">
    <property type="term" value="P:molybdopterin cofactor biosynthetic process"/>
    <property type="evidence" value="ECO:0007669"/>
    <property type="project" value="InterPro"/>
</dbReference>
<evidence type="ECO:0000259" key="1">
    <source>
        <dbReference type="Pfam" id="PF03454"/>
    </source>
</evidence>
<dbReference type="Proteomes" id="UP000712673">
    <property type="component" value="Unassembled WGS sequence"/>
</dbReference>
<reference evidence="2" key="1">
    <citation type="submission" date="2019-03" db="EMBL/GenBank/DDBJ databases">
        <title>Lake Tanganyika Metagenome-Assembled Genomes (MAGs).</title>
        <authorList>
            <person name="Tran P."/>
        </authorList>
    </citation>
    <scope>NUCLEOTIDE SEQUENCE</scope>
    <source>
        <strain evidence="2">K_DeepCast_65m_m2_066</strain>
    </source>
</reference>